<comment type="similarity">
    <text evidence="1 8">Belongs to the cytochrome P450 family.</text>
</comment>
<evidence type="ECO:0000256" key="5">
    <source>
        <dbReference type="ARBA" id="ARBA00023004"/>
    </source>
</evidence>
<dbReference type="Gene3D" id="1.10.630.10">
    <property type="entry name" value="Cytochrome P450"/>
    <property type="match status" value="1"/>
</dbReference>
<dbReference type="AlphaFoldDB" id="K9YW59"/>
<keyword evidence="4 8" id="KW-0560">Oxidoreductase</keyword>
<evidence type="ECO:0000256" key="2">
    <source>
        <dbReference type="ARBA" id="ARBA00022617"/>
    </source>
</evidence>
<dbReference type="InterPro" id="IPR002401">
    <property type="entry name" value="Cyt_P450_E_grp-I"/>
</dbReference>
<gene>
    <name evidence="9" type="ORF">Dacsa_1677</name>
</gene>
<keyword evidence="2 7" id="KW-0349">Heme</keyword>
<sequence>MNHQTVPIPKSPTLLQIAQWIFNPLGYMKKNRTEYGDIFQAYVSWGKTNPLLMLSEPKALQYILTHDTGKEFTAPGEVNRILEPLLGRQNLILLSGNEHQRRRKLVTPPFHGERLKAYGNIIQNITQQVIDQWSTEASINVRETMQKITMRVILQAVFGLHEGERFDRLERLLGQRLDMTGSPLGSLLLFLPFLQKNYGSWSPGDRLQKLAKETDDLLFAEIEERRKNPDPDRIDILSLLLMAEDEEGNGLTDQDLRDELMTLLVAGHETTATALTWALYWIHSLPEVKDKLLAELDSVTDKTDSSQFLKLPYLGAVCNETLRFYPVAMLTFPRQVEQPVELCGYQLEPGMLIMGSIYLIHQREDLYPQPEQFRPERFLERQFSPYEFMPFGGGVRRCVGAALAQYEMKIVLGTMLSQLNLALLNQRPVSPARRGVTLGQSKSVWVKKVGVRSRSKSVAKV</sequence>
<name>K9YW59_DACS8</name>
<dbReference type="CDD" id="cd11053">
    <property type="entry name" value="CYP110-like"/>
    <property type="match status" value="1"/>
</dbReference>
<protein>
    <submittedName>
        <fullName evidence="9">Cytochrome P450</fullName>
    </submittedName>
</protein>
<dbReference type="PANTHER" id="PTHR24291:SF50">
    <property type="entry name" value="BIFUNCTIONAL ALBAFLAVENONE MONOOXYGENASE_TERPENE SYNTHASE"/>
    <property type="match status" value="1"/>
</dbReference>
<evidence type="ECO:0000256" key="8">
    <source>
        <dbReference type="RuleBase" id="RU000461"/>
    </source>
</evidence>
<dbReference type="HOGENOM" id="CLU_001570_5_1_3"/>
<dbReference type="SUPFAM" id="SSF48264">
    <property type="entry name" value="Cytochrome P450"/>
    <property type="match status" value="1"/>
</dbReference>
<dbReference type="STRING" id="13035.Dacsa_1677"/>
<dbReference type="Pfam" id="PF00067">
    <property type="entry name" value="p450"/>
    <property type="match status" value="1"/>
</dbReference>
<keyword evidence="5 7" id="KW-0408">Iron</keyword>
<evidence type="ECO:0000313" key="9">
    <source>
        <dbReference type="EMBL" id="AFZ50343.1"/>
    </source>
</evidence>
<dbReference type="GO" id="GO:0020037">
    <property type="term" value="F:heme binding"/>
    <property type="evidence" value="ECO:0007669"/>
    <property type="project" value="InterPro"/>
</dbReference>
<evidence type="ECO:0000256" key="3">
    <source>
        <dbReference type="ARBA" id="ARBA00022723"/>
    </source>
</evidence>
<dbReference type="PRINTS" id="PR00463">
    <property type="entry name" value="EP450I"/>
</dbReference>
<dbReference type="OrthoDB" id="446280at2"/>
<dbReference type="KEGG" id="dsl:Dacsa_1677"/>
<dbReference type="GO" id="GO:0004497">
    <property type="term" value="F:monooxygenase activity"/>
    <property type="evidence" value="ECO:0007669"/>
    <property type="project" value="UniProtKB-KW"/>
</dbReference>
<dbReference type="Proteomes" id="UP000010482">
    <property type="component" value="Chromosome"/>
</dbReference>
<dbReference type="eggNOG" id="COG2124">
    <property type="taxonomic scope" value="Bacteria"/>
</dbReference>
<dbReference type="PATRIC" id="fig|13035.3.peg.1890"/>
<feature type="binding site" description="axial binding residue" evidence="7">
    <location>
        <position position="398"/>
    </location>
    <ligand>
        <name>heme</name>
        <dbReference type="ChEBI" id="CHEBI:30413"/>
    </ligand>
    <ligandPart>
        <name>Fe</name>
        <dbReference type="ChEBI" id="CHEBI:18248"/>
    </ligandPart>
</feature>
<evidence type="ECO:0000256" key="4">
    <source>
        <dbReference type="ARBA" id="ARBA00023002"/>
    </source>
</evidence>
<dbReference type="RefSeq" id="WP_015229340.1">
    <property type="nucleotide sequence ID" value="NC_019780.1"/>
</dbReference>
<keyword evidence="6 8" id="KW-0503">Monooxygenase</keyword>
<accession>K9YW59</accession>
<evidence type="ECO:0000256" key="7">
    <source>
        <dbReference type="PIRSR" id="PIRSR602401-1"/>
    </source>
</evidence>
<proteinExistence type="inferred from homology"/>
<dbReference type="GO" id="GO:0016705">
    <property type="term" value="F:oxidoreductase activity, acting on paired donors, with incorporation or reduction of molecular oxygen"/>
    <property type="evidence" value="ECO:0007669"/>
    <property type="project" value="InterPro"/>
</dbReference>
<dbReference type="GO" id="GO:0005506">
    <property type="term" value="F:iron ion binding"/>
    <property type="evidence" value="ECO:0007669"/>
    <property type="project" value="InterPro"/>
</dbReference>
<dbReference type="InterPro" id="IPR017972">
    <property type="entry name" value="Cyt_P450_CS"/>
</dbReference>
<evidence type="ECO:0000256" key="1">
    <source>
        <dbReference type="ARBA" id="ARBA00010617"/>
    </source>
</evidence>
<keyword evidence="10" id="KW-1185">Reference proteome</keyword>
<dbReference type="PANTHER" id="PTHR24291">
    <property type="entry name" value="CYTOCHROME P450 FAMILY 4"/>
    <property type="match status" value="1"/>
</dbReference>
<comment type="cofactor">
    <cofactor evidence="7">
        <name>heme</name>
        <dbReference type="ChEBI" id="CHEBI:30413"/>
    </cofactor>
</comment>
<reference evidence="9" key="1">
    <citation type="submission" date="2012-04" db="EMBL/GenBank/DDBJ databases">
        <title>Finished genome of Dactylococcopsis salina PCC 8305.</title>
        <authorList>
            <consortium name="US DOE Joint Genome Institute"/>
            <person name="Gugger M."/>
            <person name="Coursin T."/>
            <person name="Rippka R."/>
            <person name="Tandeau De Marsac N."/>
            <person name="Huntemann M."/>
            <person name="Wei C.-L."/>
            <person name="Han J."/>
            <person name="Detter J.C."/>
            <person name="Han C."/>
            <person name="Tapia R."/>
            <person name="Daligault H."/>
            <person name="Chen A."/>
            <person name="Krypides N."/>
            <person name="Mavromatis K."/>
            <person name="Markowitz V."/>
            <person name="Szeto E."/>
            <person name="Ivanova N."/>
            <person name="Ovchinnikova G."/>
            <person name="Pagani I."/>
            <person name="Pati A."/>
            <person name="Goodwin L."/>
            <person name="Peters L."/>
            <person name="Pitluck S."/>
            <person name="Woyke T."/>
            <person name="Kerfeld C."/>
        </authorList>
    </citation>
    <scope>NUCLEOTIDE SEQUENCE [LARGE SCALE GENOMIC DNA]</scope>
    <source>
        <strain evidence="9">PCC 8305</strain>
    </source>
</reference>
<evidence type="ECO:0000256" key="6">
    <source>
        <dbReference type="ARBA" id="ARBA00023033"/>
    </source>
</evidence>
<dbReference type="PRINTS" id="PR00385">
    <property type="entry name" value="P450"/>
</dbReference>
<keyword evidence="3 7" id="KW-0479">Metal-binding</keyword>
<dbReference type="EMBL" id="CP003944">
    <property type="protein sequence ID" value="AFZ50343.1"/>
    <property type="molecule type" value="Genomic_DNA"/>
</dbReference>
<dbReference type="InterPro" id="IPR050196">
    <property type="entry name" value="Cytochrome_P450_Monoox"/>
</dbReference>
<dbReference type="InterPro" id="IPR001128">
    <property type="entry name" value="Cyt_P450"/>
</dbReference>
<dbReference type="InterPro" id="IPR036396">
    <property type="entry name" value="Cyt_P450_sf"/>
</dbReference>
<dbReference type="PROSITE" id="PS00086">
    <property type="entry name" value="CYTOCHROME_P450"/>
    <property type="match status" value="1"/>
</dbReference>
<evidence type="ECO:0000313" key="10">
    <source>
        <dbReference type="Proteomes" id="UP000010482"/>
    </source>
</evidence>
<organism evidence="9 10">
    <name type="scientific">Dactylococcopsis salina (strain PCC 8305)</name>
    <name type="common">Myxobactron salinum</name>
    <dbReference type="NCBI Taxonomy" id="13035"/>
    <lineage>
        <taxon>Bacteria</taxon>
        <taxon>Bacillati</taxon>
        <taxon>Cyanobacteriota</taxon>
        <taxon>Cyanophyceae</taxon>
        <taxon>Nodosilineales</taxon>
        <taxon>Cymatolegaceae</taxon>
        <taxon>Dactylococcopsis</taxon>
    </lineage>
</organism>